<dbReference type="Proteomes" id="UP001165085">
    <property type="component" value="Unassembled WGS sequence"/>
</dbReference>
<sequence length="1062" mass="118523">MSNSNKTSSDQTITTPSAATITTETETKIAPPSRPRTSSSSSTASSGSTSSTPSPPLLRYSRLRTPTLPRLDDNAATALPTLDLSKTSPLKTSKFTQTSLLLFTETHLHECTINGETIERVRELPEGYTPAPDLNETGSTLRIPHKNVLYEYSLHSSQPPQKTIYPAPITVVHSTPSLLLLGLSTGVLLSSKTSWLGLRTTPLHTSSTPITTITSSSSHLLFSDHTSLKILNLTTLTPLASVTRPSGGNPSLHPPPLRPSIKPHCAFLTPSTVISAWGDCIMILSLTLTTCKCTKAFSLDGVCLGLTPLDVNYVLVLTGYIEDDGVCLENQIVDVRTGEVEGSDYIPVGGGGGGGWSLSCSFGCHRVGKEDGLPSERDGRRGWEKFELFDFETFENMDDEEISPFPEEIEGGKGEKPVMVVTGEEDVVVVRVRDTDDRIEECLKEGRVSEALRRGIWGRRRLKRYTISTLTHNYITHYLQINTLKSVALVASNLRPLLGASPTQWEKYLYLFVKTPLGLQNLLPLIPVRDPKLPPSLYEMVLEKLLLHVENDSPELEGDYLRFLRLWGTTEGLSKWCDIEQTEQSKKDLEYRYTQSAAEYLQPPSKSTPTTSPVRKREGSTSSQRSATSSLNSLFSLPSVSSRLKSRLTPSNKNKTSKRICLRALAYLSMLSKDTPAVISYFLDCAELEPDNQPEDLIMSNNLKANMSESNMYITFLRYLQINECVEEIKGDRIMKMIRLVGCDVAGGFFVEHCVSIETKATNTLTVKEVYTSLKDSPSSLLWFLTLIFVHKTELYLPTEKSTFINEMHREHLRLLVEAQSRWVRGRKERWKIAPSVEPPQPGDFESPLMTFLRTILANDKGGGIRSDDARNCIEKERRKSNNAYILPRELAYVLSTSANLPDAELCVKLYLENCSSVHLATLYASTHPTKKSHLWNIVVRWCLENDRLSNLLTSALLAGADLAKLVREIPDRAKIKNLKKLLLESIESYRSRMELVSVASQIGADDRDTLVQDLAKEERRGVRSEHLRVRMIDDDVKVVAKDRSMLGRSRKGRWSKRSLLV</sequence>
<feature type="compositionally biased region" description="Low complexity" evidence="1">
    <location>
        <begin position="12"/>
        <end position="60"/>
    </location>
</feature>
<dbReference type="AlphaFoldDB" id="A0A9W6ZIJ8"/>
<protein>
    <submittedName>
        <fullName evidence="2">Uncharacterized protein</fullName>
    </submittedName>
</protein>
<name>A0A9W6ZIJ8_9STRA</name>
<evidence type="ECO:0000256" key="1">
    <source>
        <dbReference type="SAM" id="MobiDB-lite"/>
    </source>
</evidence>
<comment type="caution">
    <text evidence="2">The sequence shown here is derived from an EMBL/GenBank/DDBJ whole genome shotgun (WGS) entry which is preliminary data.</text>
</comment>
<accession>A0A9W6ZIJ8</accession>
<gene>
    <name evidence="2" type="ORF">TrST_g11023</name>
</gene>
<proteinExistence type="predicted"/>
<feature type="region of interest" description="Disordered" evidence="1">
    <location>
        <begin position="1"/>
        <end position="60"/>
    </location>
</feature>
<evidence type="ECO:0000313" key="3">
    <source>
        <dbReference type="Proteomes" id="UP001165085"/>
    </source>
</evidence>
<evidence type="ECO:0000313" key="2">
    <source>
        <dbReference type="EMBL" id="GMH51713.1"/>
    </source>
</evidence>
<reference evidence="3" key="1">
    <citation type="journal article" date="2023" name="Commun. Biol.">
        <title>Genome analysis of Parmales, the sister group of diatoms, reveals the evolutionary specialization of diatoms from phago-mixotrophs to photoautotrophs.</title>
        <authorList>
            <person name="Ban H."/>
            <person name="Sato S."/>
            <person name="Yoshikawa S."/>
            <person name="Yamada K."/>
            <person name="Nakamura Y."/>
            <person name="Ichinomiya M."/>
            <person name="Sato N."/>
            <person name="Blanc-Mathieu R."/>
            <person name="Endo H."/>
            <person name="Kuwata A."/>
            <person name="Ogata H."/>
        </authorList>
    </citation>
    <scope>NUCLEOTIDE SEQUENCE [LARGE SCALE GENOMIC DNA]</scope>
    <source>
        <strain evidence="3">NIES 3701</strain>
    </source>
</reference>
<feature type="compositionally biased region" description="Polar residues" evidence="1">
    <location>
        <begin position="1"/>
        <end position="11"/>
    </location>
</feature>
<feature type="compositionally biased region" description="Low complexity" evidence="1">
    <location>
        <begin position="603"/>
        <end position="613"/>
    </location>
</feature>
<feature type="region of interest" description="Disordered" evidence="1">
    <location>
        <begin position="600"/>
        <end position="630"/>
    </location>
</feature>
<feature type="compositionally biased region" description="Low complexity" evidence="1">
    <location>
        <begin position="620"/>
        <end position="630"/>
    </location>
</feature>
<keyword evidence="3" id="KW-1185">Reference proteome</keyword>
<dbReference type="EMBL" id="BRXY01000005">
    <property type="protein sequence ID" value="GMH51713.1"/>
    <property type="molecule type" value="Genomic_DNA"/>
</dbReference>
<dbReference type="OrthoDB" id="244107at2759"/>
<organism evidence="2 3">
    <name type="scientific">Triparma strigata</name>
    <dbReference type="NCBI Taxonomy" id="1606541"/>
    <lineage>
        <taxon>Eukaryota</taxon>
        <taxon>Sar</taxon>
        <taxon>Stramenopiles</taxon>
        <taxon>Ochrophyta</taxon>
        <taxon>Bolidophyceae</taxon>
        <taxon>Parmales</taxon>
        <taxon>Triparmaceae</taxon>
        <taxon>Triparma</taxon>
    </lineage>
</organism>